<dbReference type="VEuPathDB" id="FungiDB:CLCR_02825"/>
<dbReference type="STRING" id="86049.A0A1C1D275"/>
<dbReference type="Gene3D" id="2.130.10.30">
    <property type="entry name" value="Regulator of chromosome condensation 1/beta-lactamase-inhibitor protein II"/>
    <property type="match status" value="1"/>
</dbReference>
<feature type="compositionally biased region" description="Low complexity" evidence="2">
    <location>
        <begin position="104"/>
        <end position="117"/>
    </location>
</feature>
<evidence type="ECO:0000313" key="5">
    <source>
        <dbReference type="Proteomes" id="UP000094526"/>
    </source>
</evidence>
<accession>A0A1C1D275</accession>
<evidence type="ECO:0000256" key="1">
    <source>
        <dbReference type="PROSITE-ProRule" id="PRU00235"/>
    </source>
</evidence>
<gene>
    <name evidence="4" type="ORF">CLCR_02825</name>
</gene>
<keyword evidence="3" id="KW-0732">Signal</keyword>
<feature type="region of interest" description="Disordered" evidence="2">
    <location>
        <begin position="104"/>
        <end position="135"/>
    </location>
</feature>
<dbReference type="GO" id="GO:0005743">
    <property type="term" value="C:mitochondrial inner membrane"/>
    <property type="evidence" value="ECO:0007669"/>
    <property type="project" value="TreeGrafter"/>
</dbReference>
<proteinExistence type="predicted"/>
<dbReference type="InterPro" id="IPR009091">
    <property type="entry name" value="RCC1/BLIP-II"/>
</dbReference>
<feature type="repeat" description="RCC1" evidence="1">
    <location>
        <begin position="377"/>
        <end position="438"/>
    </location>
</feature>
<dbReference type="InterPro" id="IPR000408">
    <property type="entry name" value="Reg_chr_condens"/>
</dbReference>
<evidence type="ECO:0000256" key="3">
    <source>
        <dbReference type="SAM" id="SignalP"/>
    </source>
</evidence>
<dbReference type="VEuPathDB" id="FungiDB:G647_04908"/>
<dbReference type="Proteomes" id="UP000094526">
    <property type="component" value="Unassembled WGS sequence"/>
</dbReference>
<dbReference type="PANTHER" id="PTHR47563">
    <property type="entry name" value="PROTEIN FMP25, MITOCHONDRIAL"/>
    <property type="match status" value="1"/>
</dbReference>
<dbReference type="SUPFAM" id="SSF50985">
    <property type="entry name" value="RCC1/BLIP-II"/>
    <property type="match status" value="1"/>
</dbReference>
<name>A0A1C1D275_9EURO</name>
<protein>
    <submittedName>
        <fullName evidence="4">Mitochondrial protein Fmp25</fullName>
    </submittedName>
</protein>
<feature type="region of interest" description="Disordered" evidence="2">
    <location>
        <begin position="53"/>
        <end position="81"/>
    </location>
</feature>
<dbReference type="PROSITE" id="PS00626">
    <property type="entry name" value="RCC1_2"/>
    <property type="match status" value="1"/>
</dbReference>
<feature type="chain" id="PRO_5008651210" evidence="3">
    <location>
        <begin position="26"/>
        <end position="623"/>
    </location>
</feature>
<comment type="caution">
    <text evidence="4">The sequence shown here is derived from an EMBL/GenBank/DDBJ whole genome shotgun (WGS) entry which is preliminary data.</text>
</comment>
<dbReference type="PANTHER" id="PTHR47563:SF1">
    <property type="entry name" value="PROTEIN FMP25, MITOCHONDRIAL"/>
    <property type="match status" value="1"/>
</dbReference>
<dbReference type="AlphaFoldDB" id="A0A1C1D275"/>
<dbReference type="GO" id="GO:0034551">
    <property type="term" value="P:mitochondrial respiratory chain complex III assembly"/>
    <property type="evidence" value="ECO:0007669"/>
    <property type="project" value="TreeGrafter"/>
</dbReference>
<dbReference type="eggNOG" id="KOG1426">
    <property type="taxonomic scope" value="Eukaryota"/>
</dbReference>
<dbReference type="Pfam" id="PF00415">
    <property type="entry name" value="RCC1"/>
    <property type="match status" value="1"/>
</dbReference>
<organism evidence="4 5">
    <name type="scientific">Cladophialophora carrionii</name>
    <dbReference type="NCBI Taxonomy" id="86049"/>
    <lineage>
        <taxon>Eukaryota</taxon>
        <taxon>Fungi</taxon>
        <taxon>Dikarya</taxon>
        <taxon>Ascomycota</taxon>
        <taxon>Pezizomycotina</taxon>
        <taxon>Eurotiomycetes</taxon>
        <taxon>Chaetothyriomycetidae</taxon>
        <taxon>Chaetothyriales</taxon>
        <taxon>Herpotrichiellaceae</taxon>
        <taxon>Cladophialophora</taxon>
    </lineage>
</organism>
<reference evidence="5" key="1">
    <citation type="submission" date="2015-07" db="EMBL/GenBank/DDBJ databases">
        <authorList>
            <person name="Teixeira M.M."/>
            <person name="Souza R.C."/>
            <person name="Almeida L.G."/>
            <person name="Vicente V.A."/>
            <person name="de Hoog S."/>
            <person name="Bocca A.L."/>
            <person name="de Almeida S.R."/>
            <person name="Vasconcelos A.T."/>
            <person name="Felipe M.S."/>
        </authorList>
    </citation>
    <scope>NUCLEOTIDE SEQUENCE [LARGE SCALE GENOMIC DNA]</scope>
    <source>
        <strain evidence="5">KSF</strain>
    </source>
</reference>
<dbReference type="EMBL" id="LGRB01000003">
    <property type="protein sequence ID" value="OCT54814.1"/>
    <property type="molecule type" value="Genomic_DNA"/>
</dbReference>
<dbReference type="Pfam" id="PF13540">
    <property type="entry name" value="RCC1_2"/>
    <property type="match status" value="1"/>
</dbReference>
<evidence type="ECO:0000313" key="4">
    <source>
        <dbReference type="EMBL" id="OCT54814.1"/>
    </source>
</evidence>
<dbReference type="InterPro" id="IPR053245">
    <property type="entry name" value="MitoProcess-Associated"/>
</dbReference>
<sequence length="623" mass="67935">MTFSISEYVPRLALITWLLSPAIIAEQDAEEDVRGDDGLEQTEAIKQANNHVEEPSDFDAAHASQKATDPPSSPPRRGARRPGTQLLVAAAALALIYISTRSPAPAQAEAPAQDAPELLIEKSKKKKGVSKEENRDLISSQHLQVKKSWENPGVYVWGSNTGRVAAPESNETYIKTPRRLSWFDDVLLRDLKLDRTFGAAVLENGDLVQWGNAFSEDIRQPTVTLKGKDLTSIAISKDRIIGLSKNGTVYSVPVSKAEQESGHKQAEGSWVPFWSSTSAISYRKLEPKGLGAREKITAISGGLEHVLLLTSSGRVFSAASGTEDFPSRGQLGVPGVTWLTRPEGRYDMCHELTTLKGFDITKLATGDHHSLVLDKEGRVFAFGDNSSGQLGFDYNPEAPFVDTPSLLPTTRLYQGTNQTPRVTSIAAGGQNSFFTVEATRVVGPDEDQSSIPNLGKVTADTWTCGTGIKGTLGNGKWTHIQGTPTKIPALSSMFEYDEKARKVVPIRMAQISVGSTHASAVLDNVTYLNASEKSSEDDTNWGSDVLWWGGNEFYQLGTGKRNNNATPVYIKPLDMASEVEAGRKEEHRLHLTPMKNVNVKGRKVRMEQRVECGRNVTAVYSGV</sequence>
<keyword evidence="5" id="KW-1185">Reference proteome</keyword>
<feature type="repeat" description="RCC1" evidence="1">
    <location>
        <begin position="459"/>
        <end position="524"/>
    </location>
</feature>
<dbReference type="OrthoDB" id="10256179at2759"/>
<dbReference type="PROSITE" id="PS50012">
    <property type="entry name" value="RCC1_3"/>
    <property type="match status" value="3"/>
</dbReference>
<feature type="repeat" description="RCC1" evidence="1">
    <location>
        <begin position="313"/>
        <end position="376"/>
    </location>
</feature>
<dbReference type="FunFam" id="2.130.10.30:FF:000027">
    <property type="entry name" value="Protein FMP25, mitochondrial"/>
    <property type="match status" value="1"/>
</dbReference>
<feature type="signal peptide" evidence="3">
    <location>
        <begin position="1"/>
        <end position="25"/>
    </location>
</feature>
<evidence type="ECO:0000256" key="2">
    <source>
        <dbReference type="SAM" id="MobiDB-lite"/>
    </source>
</evidence>